<dbReference type="SMART" id="SM00852">
    <property type="entry name" value="MoCF_biosynth"/>
    <property type="match status" value="1"/>
</dbReference>
<evidence type="ECO:0000256" key="4">
    <source>
        <dbReference type="RuleBase" id="RU365090"/>
    </source>
</evidence>
<organism evidence="6 7">
    <name type="scientific">Geodia barretti</name>
    <name type="common">Barrett's horny sponge</name>
    <dbReference type="NCBI Taxonomy" id="519541"/>
    <lineage>
        <taxon>Eukaryota</taxon>
        <taxon>Metazoa</taxon>
        <taxon>Porifera</taxon>
        <taxon>Demospongiae</taxon>
        <taxon>Heteroscleromorpha</taxon>
        <taxon>Tetractinellida</taxon>
        <taxon>Astrophorina</taxon>
        <taxon>Geodiidae</taxon>
        <taxon>Geodia</taxon>
    </lineage>
</organism>
<dbReference type="CDD" id="cd00887">
    <property type="entry name" value="MoeA"/>
    <property type="match status" value="1"/>
</dbReference>
<reference evidence="6" key="1">
    <citation type="submission" date="2023-03" db="EMBL/GenBank/DDBJ databases">
        <authorList>
            <person name="Steffen K."/>
            <person name="Cardenas P."/>
        </authorList>
    </citation>
    <scope>NUCLEOTIDE SEQUENCE</scope>
</reference>
<dbReference type="PANTHER" id="PTHR10192:SF5">
    <property type="entry name" value="GEPHYRIN"/>
    <property type="match status" value="1"/>
</dbReference>
<dbReference type="InterPro" id="IPR008284">
    <property type="entry name" value="MoCF_biosynth_CS"/>
</dbReference>
<proteinExistence type="inferred from homology"/>
<keyword evidence="4" id="KW-0500">Molybdenum</keyword>
<comment type="cofactor">
    <cofactor evidence="4">
        <name>Mg(2+)</name>
        <dbReference type="ChEBI" id="CHEBI:18420"/>
    </cofactor>
</comment>
<dbReference type="GO" id="GO:0005829">
    <property type="term" value="C:cytosol"/>
    <property type="evidence" value="ECO:0007669"/>
    <property type="project" value="TreeGrafter"/>
</dbReference>
<feature type="domain" description="MoaB/Mog" evidence="5">
    <location>
        <begin position="77"/>
        <end position="218"/>
    </location>
</feature>
<dbReference type="GO" id="GO:0061599">
    <property type="term" value="F:molybdopterin molybdotransferase activity"/>
    <property type="evidence" value="ECO:0007669"/>
    <property type="project" value="UniProtKB-UniRule"/>
</dbReference>
<keyword evidence="4" id="KW-0808">Transferase</keyword>
<comment type="catalytic activity">
    <reaction evidence="4">
        <text>adenylyl-molybdopterin + molybdate = Mo-molybdopterin + AMP + H(+)</text>
        <dbReference type="Rhea" id="RHEA:35047"/>
        <dbReference type="ChEBI" id="CHEBI:15378"/>
        <dbReference type="ChEBI" id="CHEBI:36264"/>
        <dbReference type="ChEBI" id="CHEBI:62727"/>
        <dbReference type="ChEBI" id="CHEBI:71302"/>
        <dbReference type="ChEBI" id="CHEBI:456215"/>
    </reaction>
</comment>
<evidence type="ECO:0000256" key="1">
    <source>
        <dbReference type="ARBA" id="ARBA00007589"/>
    </source>
</evidence>
<dbReference type="Gene3D" id="2.40.340.10">
    <property type="entry name" value="MoeA, C-terminal, domain IV"/>
    <property type="match status" value="1"/>
</dbReference>
<keyword evidence="4" id="KW-0479">Metal-binding</keyword>
<evidence type="ECO:0000313" key="7">
    <source>
        <dbReference type="Proteomes" id="UP001174909"/>
    </source>
</evidence>
<dbReference type="InterPro" id="IPR036688">
    <property type="entry name" value="MoeA_C_domain_IV_sf"/>
</dbReference>
<dbReference type="InterPro" id="IPR001453">
    <property type="entry name" value="MoaB/Mog_dom"/>
</dbReference>
<name>A0AA35QWJ4_GEOBA</name>
<evidence type="ECO:0000256" key="2">
    <source>
        <dbReference type="ARBA" id="ARBA00013269"/>
    </source>
</evidence>
<dbReference type="Gene3D" id="2.170.190.11">
    <property type="entry name" value="Molybdopterin biosynthesis moea protein, domain 3"/>
    <property type="match status" value="1"/>
</dbReference>
<dbReference type="InterPro" id="IPR005111">
    <property type="entry name" value="MoeA_C_domain_IV"/>
</dbReference>
<dbReference type="SUPFAM" id="SSF63867">
    <property type="entry name" value="MoeA C-terminal domain-like"/>
    <property type="match status" value="1"/>
</dbReference>
<dbReference type="GO" id="GO:0061598">
    <property type="term" value="F:molybdopterin adenylyltransferase activity"/>
    <property type="evidence" value="ECO:0007669"/>
    <property type="project" value="UniProtKB-UniRule"/>
</dbReference>
<dbReference type="PANTHER" id="PTHR10192">
    <property type="entry name" value="MOLYBDOPTERIN BIOSYNTHESIS PROTEIN"/>
    <property type="match status" value="1"/>
</dbReference>
<keyword evidence="3 4" id="KW-0501">Molybdenum cofactor biosynthesis</keyword>
<dbReference type="Pfam" id="PF03454">
    <property type="entry name" value="MoeA_C"/>
    <property type="match status" value="1"/>
</dbReference>
<dbReference type="GO" id="GO:0046872">
    <property type="term" value="F:metal ion binding"/>
    <property type="evidence" value="ECO:0007669"/>
    <property type="project" value="UniProtKB-UniRule"/>
</dbReference>
<keyword evidence="4" id="KW-0460">Magnesium</keyword>
<evidence type="ECO:0000256" key="3">
    <source>
        <dbReference type="ARBA" id="ARBA00023150"/>
    </source>
</evidence>
<dbReference type="GO" id="GO:0006777">
    <property type="term" value="P:Mo-molybdopterin cofactor biosynthetic process"/>
    <property type="evidence" value="ECO:0007669"/>
    <property type="project" value="UniProtKB-UniRule"/>
</dbReference>
<dbReference type="EC" id="2.10.1.1" evidence="2"/>
<dbReference type="InterPro" id="IPR036135">
    <property type="entry name" value="MoeA_linker/N_sf"/>
</dbReference>
<comment type="catalytic activity">
    <reaction evidence="4">
        <text>molybdopterin + ATP + H(+) = adenylyl-molybdopterin + diphosphate</text>
        <dbReference type="Rhea" id="RHEA:31331"/>
        <dbReference type="ChEBI" id="CHEBI:15378"/>
        <dbReference type="ChEBI" id="CHEBI:30616"/>
        <dbReference type="ChEBI" id="CHEBI:33019"/>
        <dbReference type="ChEBI" id="CHEBI:58698"/>
        <dbReference type="ChEBI" id="CHEBI:62727"/>
    </reaction>
</comment>
<evidence type="ECO:0000313" key="6">
    <source>
        <dbReference type="EMBL" id="CAI7994201.1"/>
    </source>
</evidence>
<dbReference type="Pfam" id="PF00994">
    <property type="entry name" value="MoCF_biosynth"/>
    <property type="match status" value="1"/>
</dbReference>
<comment type="function">
    <text evidence="4">Catalyzes two steps in the biosynthesis of the molybdenum cofactor. In the first step, molybdopterin is adenylated. Subsequently, molybdate is inserted into adenylated molybdopterin and AMP is released.</text>
</comment>
<dbReference type="GO" id="GO:0005524">
    <property type="term" value="F:ATP binding"/>
    <property type="evidence" value="ECO:0007669"/>
    <property type="project" value="UniProtKB-UniRule"/>
</dbReference>
<comment type="caution">
    <text evidence="6">The sequence shown here is derived from an EMBL/GenBank/DDBJ whole genome shotgun (WGS) entry which is preliminary data.</text>
</comment>
<comment type="pathway">
    <text evidence="4">Cofactor biosynthesis; molybdopterin biosynthesis.</text>
</comment>
<gene>
    <name evidence="6" type="ORF">GBAR_LOCUS1405</name>
</gene>
<evidence type="ECO:0000259" key="5">
    <source>
        <dbReference type="SMART" id="SM00852"/>
    </source>
</evidence>
<dbReference type="InterPro" id="IPR038987">
    <property type="entry name" value="MoeA-like"/>
</dbReference>
<accession>A0AA35QWJ4</accession>
<keyword evidence="7" id="KW-1185">Reference proteome</keyword>
<dbReference type="InterPro" id="IPR036425">
    <property type="entry name" value="MoaB/Mog-like_dom_sf"/>
</dbReference>
<comment type="similarity">
    <text evidence="1">In the N-terminal section; belongs to the MoaB/Mog family.</text>
</comment>
<dbReference type="NCBIfam" id="TIGR00177">
    <property type="entry name" value="molyb_syn"/>
    <property type="match status" value="1"/>
</dbReference>
<dbReference type="SUPFAM" id="SSF63882">
    <property type="entry name" value="MoeA N-terminal region -like"/>
    <property type="match status" value="1"/>
</dbReference>
<sequence length="318" mass="33347">MVGLAAARGRVLREAVFADRDLPPFDRAGDRITARGAEVRAGTKLLEAGGRVSAAALGLLATVGKVEVAVGRRPRVAVFSTGDELRHPRTATPRPAQIRDANSHMIAARCRGLGLPTRRLGFAPDDPQKLAETIASGLQSDVLFISGGVSMGRYDYVEPVLEAAGVRLLVTAVAIRPGKPFVFGITGESRPILVFGLPGNPVSALTTFEVLARPALEKMEGIPDPRSPRPSVRLLAPVTQHGPRRAFLPARVGISENGELTAQPIRSQGSGDIAAVALANAFVIVPENAGTIPAGESVAAHPLPGFPDAGPGWHDPRR</sequence>
<dbReference type="SUPFAM" id="SSF53218">
    <property type="entry name" value="Molybdenum cofactor biosynthesis proteins"/>
    <property type="match status" value="1"/>
</dbReference>
<dbReference type="EMBL" id="CASHTH010000207">
    <property type="protein sequence ID" value="CAI7994201.1"/>
    <property type="molecule type" value="Genomic_DNA"/>
</dbReference>
<dbReference type="Gene3D" id="3.90.105.10">
    <property type="entry name" value="Molybdopterin biosynthesis moea protein, domain 2"/>
    <property type="match status" value="1"/>
</dbReference>
<dbReference type="PROSITE" id="PS01079">
    <property type="entry name" value="MOCF_BIOSYNTHESIS_2"/>
    <property type="match status" value="1"/>
</dbReference>
<dbReference type="Gene3D" id="3.40.980.10">
    <property type="entry name" value="MoaB/Mog-like domain"/>
    <property type="match status" value="1"/>
</dbReference>
<comment type="similarity">
    <text evidence="4">Belongs to the MoeA family.</text>
</comment>
<dbReference type="Proteomes" id="UP001174909">
    <property type="component" value="Unassembled WGS sequence"/>
</dbReference>
<protein>
    <recommendedName>
        <fullName evidence="2">molybdopterin molybdotransferase</fullName>
        <ecNumber evidence="2">2.10.1.1</ecNumber>
    </recommendedName>
</protein>
<dbReference type="AlphaFoldDB" id="A0AA35QWJ4"/>